<dbReference type="OrthoDB" id="270177at2"/>
<keyword evidence="2 4" id="KW-0238">DNA-binding</keyword>
<proteinExistence type="predicted"/>
<dbReference type="InterPro" id="IPR009057">
    <property type="entry name" value="Homeodomain-like_sf"/>
</dbReference>
<dbReference type="SUPFAM" id="SSF46689">
    <property type="entry name" value="Homeodomain-like"/>
    <property type="match status" value="1"/>
</dbReference>
<comment type="caution">
    <text evidence="6">The sequence shown here is derived from an EMBL/GenBank/DDBJ whole genome shotgun (WGS) entry which is preliminary data.</text>
</comment>
<feature type="DNA-binding region" description="H-T-H motif" evidence="4">
    <location>
        <begin position="59"/>
        <end position="78"/>
    </location>
</feature>
<dbReference type="InterPro" id="IPR001647">
    <property type="entry name" value="HTH_TetR"/>
</dbReference>
<dbReference type="PROSITE" id="PS50977">
    <property type="entry name" value="HTH_TETR_2"/>
    <property type="match status" value="1"/>
</dbReference>
<dbReference type="PANTHER" id="PTHR47506">
    <property type="entry name" value="TRANSCRIPTIONAL REGULATORY PROTEIN"/>
    <property type="match status" value="1"/>
</dbReference>
<name>A0A371YND8_9GAMM</name>
<feature type="domain" description="HTH tetR-type" evidence="5">
    <location>
        <begin position="36"/>
        <end position="96"/>
    </location>
</feature>
<dbReference type="Pfam" id="PF00440">
    <property type="entry name" value="TetR_N"/>
    <property type="match status" value="1"/>
</dbReference>
<dbReference type="EMBL" id="PYIX02000024">
    <property type="protein sequence ID" value="RFC82987.1"/>
    <property type="molecule type" value="Genomic_DNA"/>
</dbReference>
<dbReference type="Gene3D" id="1.10.357.10">
    <property type="entry name" value="Tetracycline Repressor, domain 2"/>
    <property type="match status" value="1"/>
</dbReference>
<protein>
    <submittedName>
        <fullName evidence="6">TetR/AcrR family transcriptional regulator</fullName>
    </submittedName>
</protein>
<evidence type="ECO:0000313" key="6">
    <source>
        <dbReference type="EMBL" id="RFC82987.1"/>
    </source>
</evidence>
<dbReference type="SUPFAM" id="SSF48498">
    <property type="entry name" value="Tetracyclin repressor-like, C-terminal domain"/>
    <property type="match status" value="1"/>
</dbReference>
<evidence type="ECO:0000313" key="7">
    <source>
        <dbReference type="Proteomes" id="UP000240957"/>
    </source>
</evidence>
<evidence type="ECO:0000256" key="1">
    <source>
        <dbReference type="ARBA" id="ARBA00023015"/>
    </source>
</evidence>
<accession>A0A371YND8</accession>
<evidence type="ECO:0000256" key="3">
    <source>
        <dbReference type="ARBA" id="ARBA00023163"/>
    </source>
</evidence>
<organism evidence="6 7">
    <name type="scientific">Acinetobacter sichuanensis</name>
    <dbReference type="NCBI Taxonomy" id="2136183"/>
    <lineage>
        <taxon>Bacteria</taxon>
        <taxon>Pseudomonadati</taxon>
        <taxon>Pseudomonadota</taxon>
        <taxon>Gammaproteobacteria</taxon>
        <taxon>Moraxellales</taxon>
        <taxon>Moraxellaceae</taxon>
        <taxon>Acinetobacter</taxon>
    </lineage>
</organism>
<dbReference type="AlphaFoldDB" id="A0A371YND8"/>
<evidence type="ECO:0000256" key="2">
    <source>
        <dbReference type="ARBA" id="ARBA00023125"/>
    </source>
</evidence>
<dbReference type="PANTHER" id="PTHR47506:SF1">
    <property type="entry name" value="HTH-TYPE TRANSCRIPTIONAL REGULATOR YJDC"/>
    <property type="match status" value="1"/>
</dbReference>
<keyword evidence="3" id="KW-0804">Transcription</keyword>
<gene>
    <name evidence="6" type="ORF">C9E89_013735</name>
</gene>
<dbReference type="InterPro" id="IPR036271">
    <property type="entry name" value="Tet_transcr_reg_TetR-rel_C_sf"/>
</dbReference>
<dbReference type="GO" id="GO:0003677">
    <property type="term" value="F:DNA binding"/>
    <property type="evidence" value="ECO:0007669"/>
    <property type="project" value="UniProtKB-UniRule"/>
</dbReference>
<dbReference type="InterPro" id="IPR011075">
    <property type="entry name" value="TetR_C"/>
</dbReference>
<evidence type="ECO:0000256" key="4">
    <source>
        <dbReference type="PROSITE-ProRule" id="PRU00335"/>
    </source>
</evidence>
<sequence length="229" mass="26371">MIVIKKCGKFMSEMKIEKDQSQEDLTAKRKRGRPKCFNEQEALQKAMLLFWEYGYEATSMSDLTQALNLSAPSIYSTFGDKAQLFQHCLEYYLQHEACPIEPIFQTAKTAKIAIELYLYETVKRLVQDHKPTGCMLVVAAMNCSEENQSLQQDLLLKRQQVKEKIYQHLQQGKATGDLSIHANVQEMTDFYSTVIQGLTMQARDGVSKQQLNQVVDYAMQTWHVLIKEN</sequence>
<evidence type="ECO:0000259" key="5">
    <source>
        <dbReference type="PROSITE" id="PS50977"/>
    </source>
</evidence>
<keyword evidence="1" id="KW-0805">Transcription regulation</keyword>
<dbReference type="Gene3D" id="1.10.10.60">
    <property type="entry name" value="Homeodomain-like"/>
    <property type="match status" value="1"/>
</dbReference>
<dbReference type="Pfam" id="PF16925">
    <property type="entry name" value="TetR_C_13"/>
    <property type="match status" value="1"/>
</dbReference>
<dbReference type="Proteomes" id="UP000240957">
    <property type="component" value="Unassembled WGS sequence"/>
</dbReference>
<reference evidence="6 7" key="1">
    <citation type="submission" date="2018-08" db="EMBL/GenBank/DDBJ databases">
        <title>The draft genome of Acinetobacter sichuanensis strain WCHAc060041.</title>
        <authorList>
            <person name="Qin J."/>
            <person name="Feng Y."/>
            <person name="Zong Z."/>
        </authorList>
    </citation>
    <scope>NUCLEOTIDE SEQUENCE [LARGE SCALE GENOMIC DNA]</scope>
    <source>
        <strain evidence="6 7">WCHAc060041</strain>
    </source>
</reference>